<dbReference type="PANTHER" id="PTHR43969:SF9">
    <property type="entry name" value="GLUTATHIONE S TRANSFERASE D10, ISOFORM A-RELATED"/>
    <property type="match status" value="1"/>
</dbReference>
<dbReference type="Gene3D" id="1.20.1050.10">
    <property type="match status" value="1"/>
</dbReference>
<dbReference type="InterPro" id="IPR040079">
    <property type="entry name" value="Glutathione_S-Trfase"/>
</dbReference>
<comment type="subunit">
    <text evidence="1">Homodimer.</text>
</comment>
<proteinExistence type="predicted"/>
<comment type="caution">
    <text evidence="4">The sequence shown here is derived from an EMBL/GenBank/DDBJ whole genome shotgun (WGS) entry which is preliminary data.</text>
</comment>
<accession>A0A7W9AHD1</accession>
<evidence type="ECO:0000259" key="3">
    <source>
        <dbReference type="PROSITE" id="PS50405"/>
    </source>
</evidence>
<dbReference type="RefSeq" id="WP_221240422.1">
    <property type="nucleotide sequence ID" value="NZ_JACIJC010000002.1"/>
</dbReference>
<evidence type="ECO:0000259" key="2">
    <source>
        <dbReference type="PROSITE" id="PS50404"/>
    </source>
</evidence>
<dbReference type="EMBL" id="JACIJC010000002">
    <property type="protein sequence ID" value="MBB5685717.1"/>
    <property type="molecule type" value="Genomic_DNA"/>
</dbReference>
<keyword evidence="4" id="KW-0808">Transferase</keyword>
<dbReference type="PROSITE" id="PS50405">
    <property type="entry name" value="GST_CTER"/>
    <property type="match status" value="1"/>
</dbReference>
<organism evidence="4 5">
    <name type="scientific">Sphingobium boeckii</name>
    <dbReference type="NCBI Taxonomy" id="1082345"/>
    <lineage>
        <taxon>Bacteria</taxon>
        <taxon>Pseudomonadati</taxon>
        <taxon>Pseudomonadota</taxon>
        <taxon>Alphaproteobacteria</taxon>
        <taxon>Sphingomonadales</taxon>
        <taxon>Sphingomonadaceae</taxon>
        <taxon>Sphingobium</taxon>
    </lineage>
</organism>
<feature type="domain" description="GST N-terminal" evidence="2">
    <location>
        <begin position="1"/>
        <end position="81"/>
    </location>
</feature>
<dbReference type="AlphaFoldDB" id="A0A7W9AHD1"/>
<dbReference type="InterPro" id="IPR036282">
    <property type="entry name" value="Glutathione-S-Trfase_C_sf"/>
</dbReference>
<dbReference type="SUPFAM" id="SSF47616">
    <property type="entry name" value="GST C-terminal domain-like"/>
    <property type="match status" value="1"/>
</dbReference>
<feature type="domain" description="GST C-terminal" evidence="3">
    <location>
        <begin position="88"/>
        <end position="211"/>
    </location>
</feature>
<sequence length="233" mass="25827">MLLYDNAMLPECYAVRLLSGLLGVELDLKTVDCYPGRQHREEAFLAINPLGTLPVLDTGDAFLRDWLAALVYLAARYDSSARWLPTADAGRLAAVQEWLSIARLLQSSAGAARLHDSIGMATDIERRRREAHDLLRMTEKHLWFGERGGDDWLVAGAEPTIADIALFVHVILSEEGGIARMPYPAVRRWTERLRRLPNFALMGGVFPMPALDASRTLLSETECQAASAQSATH</sequence>
<evidence type="ECO:0000313" key="5">
    <source>
        <dbReference type="Proteomes" id="UP000549617"/>
    </source>
</evidence>
<name>A0A7W9AHD1_9SPHN</name>
<gene>
    <name evidence="4" type="ORF">FHS49_001725</name>
</gene>
<evidence type="ECO:0000313" key="4">
    <source>
        <dbReference type="EMBL" id="MBB5685717.1"/>
    </source>
</evidence>
<dbReference type="GO" id="GO:0006749">
    <property type="term" value="P:glutathione metabolic process"/>
    <property type="evidence" value="ECO:0007669"/>
    <property type="project" value="TreeGrafter"/>
</dbReference>
<dbReference type="Gene3D" id="3.40.30.10">
    <property type="entry name" value="Glutaredoxin"/>
    <property type="match status" value="1"/>
</dbReference>
<dbReference type="SFLD" id="SFLDS00019">
    <property type="entry name" value="Glutathione_Transferase_(cytos"/>
    <property type="match status" value="1"/>
</dbReference>
<evidence type="ECO:0000256" key="1">
    <source>
        <dbReference type="ARBA" id="ARBA00011738"/>
    </source>
</evidence>
<dbReference type="EC" id="2.5.1.18" evidence="4"/>
<dbReference type="Proteomes" id="UP000549617">
    <property type="component" value="Unassembled WGS sequence"/>
</dbReference>
<dbReference type="InterPro" id="IPR036249">
    <property type="entry name" value="Thioredoxin-like_sf"/>
</dbReference>
<dbReference type="InterPro" id="IPR010987">
    <property type="entry name" value="Glutathione-S-Trfase_C-like"/>
</dbReference>
<keyword evidence="5" id="KW-1185">Reference proteome</keyword>
<dbReference type="GO" id="GO:0004364">
    <property type="term" value="F:glutathione transferase activity"/>
    <property type="evidence" value="ECO:0007669"/>
    <property type="project" value="UniProtKB-EC"/>
</dbReference>
<dbReference type="PROSITE" id="PS50404">
    <property type="entry name" value="GST_NTER"/>
    <property type="match status" value="1"/>
</dbReference>
<protein>
    <submittedName>
        <fullName evidence="4">Glutathione S-transferase</fullName>
        <ecNumber evidence="4">2.5.1.18</ecNumber>
    </submittedName>
</protein>
<dbReference type="Pfam" id="PF13417">
    <property type="entry name" value="GST_N_3"/>
    <property type="match status" value="1"/>
</dbReference>
<dbReference type="InterPro" id="IPR004045">
    <property type="entry name" value="Glutathione_S-Trfase_N"/>
</dbReference>
<dbReference type="PANTHER" id="PTHR43969">
    <property type="entry name" value="GLUTATHIONE S TRANSFERASE D10, ISOFORM A-RELATED"/>
    <property type="match status" value="1"/>
</dbReference>
<reference evidence="4 5" key="1">
    <citation type="submission" date="2020-08" db="EMBL/GenBank/DDBJ databases">
        <title>Genomic Encyclopedia of Type Strains, Phase IV (KMG-IV): sequencing the most valuable type-strain genomes for metagenomic binning, comparative biology and taxonomic classification.</title>
        <authorList>
            <person name="Goeker M."/>
        </authorList>
    </citation>
    <scope>NUCLEOTIDE SEQUENCE [LARGE SCALE GENOMIC DNA]</scope>
    <source>
        <strain evidence="4 5">DSM 25079</strain>
    </source>
</reference>
<dbReference type="SUPFAM" id="SSF52833">
    <property type="entry name" value="Thioredoxin-like"/>
    <property type="match status" value="1"/>
</dbReference>